<feature type="domain" description="DNA polymerase alpha/delta/epsilon subunit B" evidence="7">
    <location>
        <begin position="347"/>
        <end position="554"/>
    </location>
</feature>
<dbReference type="Gene3D" id="3.60.21.60">
    <property type="match status" value="1"/>
</dbReference>
<dbReference type="GO" id="GO:0006270">
    <property type="term" value="P:DNA replication initiation"/>
    <property type="evidence" value="ECO:0007669"/>
    <property type="project" value="TreeGrafter"/>
</dbReference>
<sequence>MEEEIKSEFDKCSFSIEEDDQILPTLLTCCINYKLSASDLASSWEAYYLSSQLTGSVVKSAHLDGFLLHLQNEAKEKLNKEESNVYSSHDIDILIGNGPGGPEEIQSSPISQNQRLSFHASTPKTNGKSHSGKDPGALAIPVTPFGQRTAKFTPHFVFNAHNGANDFTNQERNNSDEDEIIRRVQPGQKCSLNVISSQPQPGCRFMYDRTEDRATSLLLIPYWFLQFNFLENRIRKSADMFTGSGCYGELSDATMASEEEIFSVGIVACDAEGHLNEKSVLLQCRYSQYHVVGIQGRNPSGHHLVVSKVSDSLPRPNDIILPPAKKQALPMEDIPSISSPSRVLSAIIASGPFTTSDNLLFEPLQELLAYARRKEPQLLILMGPFVDSEHPNIKKGTADRSFRDIFLMEIVSRLQDFTQYMGSSMRVILLPSIRDAHHDFVFPQSSKSLILYRSCTFSCLVKTVFFYAQIFFGCCTVDVLKQLSGEEISRNPPNEMSDRIAVLATHLLKQQSFYPLYPPAIGVPLDFSLAPDALRILSFPDILLLPSDLAPFIKVLPIGSEDEVSMRSVCVNPGRLAKGIGGGTFLELHFNREIDKTTASIIRI</sequence>
<dbReference type="AlphaFoldDB" id="A0A833RF40"/>
<dbReference type="InterPro" id="IPR013627">
    <property type="entry name" value="Pol_alpha_B_N"/>
</dbReference>
<proteinExistence type="inferred from homology"/>
<comment type="similarity">
    <text evidence="2 6">Belongs to the DNA polymerase alpha subunit B family.</text>
</comment>
<evidence type="ECO:0000256" key="5">
    <source>
        <dbReference type="ARBA" id="ARBA00023242"/>
    </source>
</evidence>
<feature type="domain" description="DNA polymerase alpha subunit B N-terminal" evidence="8">
    <location>
        <begin position="3"/>
        <end position="63"/>
    </location>
</feature>
<dbReference type="EMBL" id="SWLB01000009">
    <property type="protein sequence ID" value="KAF3334234.1"/>
    <property type="molecule type" value="Genomic_DNA"/>
</dbReference>
<dbReference type="GO" id="GO:0003677">
    <property type="term" value="F:DNA binding"/>
    <property type="evidence" value="ECO:0007669"/>
    <property type="project" value="InterPro"/>
</dbReference>
<dbReference type="Pfam" id="PF04042">
    <property type="entry name" value="DNA_pol_E_B"/>
    <property type="match status" value="1"/>
</dbReference>
<comment type="function">
    <text evidence="6">Accessory subunit of the DNA polymerase alpha complex (also known as the alpha DNA polymerase-primase complex) which plays an essential role in the initiation of DNA synthesis.</text>
</comment>
<dbReference type="Proteomes" id="UP000623129">
    <property type="component" value="Unassembled WGS sequence"/>
</dbReference>
<evidence type="ECO:0000313" key="10">
    <source>
        <dbReference type="Proteomes" id="UP000623129"/>
    </source>
</evidence>
<gene>
    <name evidence="9" type="ORF">FCM35_KLT20838</name>
</gene>
<keyword evidence="4 6" id="KW-0235">DNA replication</keyword>
<dbReference type="Gene3D" id="1.10.8.530">
    <property type="entry name" value="DNA polymerase alpha-primase, subunit B, N-terminal domain"/>
    <property type="match status" value="1"/>
</dbReference>
<organism evidence="9 10">
    <name type="scientific">Carex littledalei</name>
    <dbReference type="NCBI Taxonomy" id="544730"/>
    <lineage>
        <taxon>Eukaryota</taxon>
        <taxon>Viridiplantae</taxon>
        <taxon>Streptophyta</taxon>
        <taxon>Embryophyta</taxon>
        <taxon>Tracheophyta</taxon>
        <taxon>Spermatophyta</taxon>
        <taxon>Magnoliopsida</taxon>
        <taxon>Liliopsida</taxon>
        <taxon>Poales</taxon>
        <taxon>Cyperaceae</taxon>
        <taxon>Cyperoideae</taxon>
        <taxon>Cariceae</taxon>
        <taxon>Carex</taxon>
        <taxon>Carex subgen. Euthyceras</taxon>
    </lineage>
</organism>
<name>A0A833RF40_9POAL</name>
<dbReference type="GO" id="GO:0005658">
    <property type="term" value="C:alpha DNA polymerase:primase complex"/>
    <property type="evidence" value="ECO:0007669"/>
    <property type="project" value="TreeGrafter"/>
</dbReference>
<evidence type="ECO:0000256" key="6">
    <source>
        <dbReference type="PIRNR" id="PIRNR018300"/>
    </source>
</evidence>
<dbReference type="InterPro" id="IPR043034">
    <property type="entry name" value="DNA_pol_alpha_B_N_sf"/>
</dbReference>
<dbReference type="PANTHER" id="PTHR23061:SF12">
    <property type="entry name" value="DNA POLYMERASE ALPHA SUBUNIT B"/>
    <property type="match status" value="1"/>
</dbReference>
<dbReference type="FunFam" id="3.60.21.60:FF:000004">
    <property type="entry name" value="DNA polymerase alpha subunit B"/>
    <property type="match status" value="1"/>
</dbReference>
<accession>A0A833RF40</accession>
<evidence type="ECO:0000256" key="1">
    <source>
        <dbReference type="ARBA" id="ARBA00004123"/>
    </source>
</evidence>
<evidence type="ECO:0000313" key="9">
    <source>
        <dbReference type="EMBL" id="KAF3334234.1"/>
    </source>
</evidence>
<comment type="caution">
    <text evidence="9">The sequence shown here is derived from an EMBL/GenBank/DDBJ whole genome shotgun (WGS) entry which is preliminary data.</text>
</comment>
<comment type="subcellular location">
    <subcellularLocation>
        <location evidence="1 6">Nucleus</location>
    </subcellularLocation>
</comment>
<dbReference type="InterPro" id="IPR007185">
    <property type="entry name" value="DNA_pol_a/d/e_bsu"/>
</dbReference>
<evidence type="ECO:0000256" key="4">
    <source>
        <dbReference type="ARBA" id="ARBA00022705"/>
    </source>
</evidence>
<dbReference type="InterPro" id="IPR016722">
    <property type="entry name" value="DNA_pol_alpha_bsu"/>
</dbReference>
<dbReference type="PANTHER" id="PTHR23061">
    <property type="entry name" value="DNA POLYMERASE 2 ALPHA 70 KDA SUBUNIT"/>
    <property type="match status" value="1"/>
</dbReference>
<evidence type="ECO:0000256" key="2">
    <source>
        <dbReference type="ARBA" id="ARBA00007299"/>
    </source>
</evidence>
<dbReference type="Pfam" id="PF08418">
    <property type="entry name" value="Pol_alpha_B_N"/>
    <property type="match status" value="1"/>
</dbReference>
<dbReference type="OrthoDB" id="336885at2759"/>
<keyword evidence="10" id="KW-1185">Reference proteome</keyword>
<dbReference type="PIRSF" id="PIRSF018300">
    <property type="entry name" value="DNA_pol_alph_2"/>
    <property type="match status" value="1"/>
</dbReference>
<reference evidence="9" key="1">
    <citation type="submission" date="2020-01" db="EMBL/GenBank/DDBJ databases">
        <title>Genome sequence of Kobresia littledalei, the first chromosome-level genome in the family Cyperaceae.</title>
        <authorList>
            <person name="Qu G."/>
        </authorList>
    </citation>
    <scope>NUCLEOTIDE SEQUENCE</scope>
    <source>
        <strain evidence="9">C.B.Clarke</strain>
        <tissue evidence="9">Leaf</tissue>
    </source>
</reference>
<evidence type="ECO:0000259" key="8">
    <source>
        <dbReference type="Pfam" id="PF08418"/>
    </source>
</evidence>
<keyword evidence="5 6" id="KW-0539">Nucleus</keyword>
<evidence type="ECO:0000259" key="7">
    <source>
        <dbReference type="Pfam" id="PF04042"/>
    </source>
</evidence>
<evidence type="ECO:0000256" key="3">
    <source>
        <dbReference type="ARBA" id="ARBA00018596"/>
    </source>
</evidence>
<protein>
    <recommendedName>
        <fullName evidence="3 6">DNA polymerase alpha subunit B</fullName>
    </recommendedName>
</protein>